<reference evidence="1 2" key="1">
    <citation type="journal article" date="2016" name="Mol. Biol. Evol.">
        <title>Comparative Genomics of Early-Diverging Mushroom-Forming Fungi Provides Insights into the Origins of Lignocellulose Decay Capabilities.</title>
        <authorList>
            <person name="Nagy L.G."/>
            <person name="Riley R."/>
            <person name="Tritt A."/>
            <person name="Adam C."/>
            <person name="Daum C."/>
            <person name="Floudas D."/>
            <person name="Sun H."/>
            <person name="Yadav J.S."/>
            <person name="Pangilinan J."/>
            <person name="Larsson K.H."/>
            <person name="Matsuura K."/>
            <person name="Barry K."/>
            <person name="Labutti K."/>
            <person name="Kuo R."/>
            <person name="Ohm R.A."/>
            <person name="Bhattacharya S.S."/>
            <person name="Shirouzu T."/>
            <person name="Yoshinaga Y."/>
            <person name="Martin F.M."/>
            <person name="Grigoriev I.V."/>
            <person name="Hibbett D.S."/>
        </authorList>
    </citation>
    <scope>NUCLEOTIDE SEQUENCE [LARGE SCALE GENOMIC DNA]</scope>
    <source>
        <strain evidence="1 2">L-15889</strain>
    </source>
</reference>
<dbReference type="EMBL" id="KV429148">
    <property type="protein sequence ID" value="KZT63971.1"/>
    <property type="molecule type" value="Genomic_DNA"/>
</dbReference>
<protein>
    <submittedName>
        <fullName evidence="1">Uncharacterized protein</fullName>
    </submittedName>
</protein>
<name>A0A165L5J9_9APHY</name>
<accession>A0A165L5J9</accession>
<dbReference type="Proteomes" id="UP000076727">
    <property type="component" value="Unassembled WGS sequence"/>
</dbReference>
<sequence length="173" mass="18798">MLSEISRVQRVAAPRDTEQGECTLAPMFPLNRVLGFKLKVLNVKSNSKPVLPKVKSQRILYDTAKGGIVHSASYHADNLGYVHVSTTLEQILMQRSRCRFLSSALSVQLCGALYSASSKLSGPPAGWSVELDTTGNGKVEESENERAAASDHNMVVTTPPRFTTVHVVRTSGD</sequence>
<dbReference type="AlphaFoldDB" id="A0A165L5J9"/>
<organism evidence="1 2">
    <name type="scientific">Daedalea quercina L-15889</name>
    <dbReference type="NCBI Taxonomy" id="1314783"/>
    <lineage>
        <taxon>Eukaryota</taxon>
        <taxon>Fungi</taxon>
        <taxon>Dikarya</taxon>
        <taxon>Basidiomycota</taxon>
        <taxon>Agaricomycotina</taxon>
        <taxon>Agaricomycetes</taxon>
        <taxon>Polyporales</taxon>
        <taxon>Fomitopsis</taxon>
    </lineage>
</organism>
<evidence type="ECO:0000313" key="2">
    <source>
        <dbReference type="Proteomes" id="UP000076727"/>
    </source>
</evidence>
<proteinExistence type="predicted"/>
<gene>
    <name evidence="1" type="ORF">DAEQUDRAFT_72203</name>
</gene>
<keyword evidence="2" id="KW-1185">Reference proteome</keyword>
<evidence type="ECO:0000313" key="1">
    <source>
        <dbReference type="EMBL" id="KZT63971.1"/>
    </source>
</evidence>